<evidence type="ECO:0000256" key="1">
    <source>
        <dbReference type="ARBA" id="ARBA00022617"/>
    </source>
</evidence>
<keyword evidence="5" id="KW-1133">Transmembrane helix</keyword>
<dbReference type="SMART" id="SM01117">
    <property type="entry name" value="Cyt-b5"/>
    <property type="match status" value="1"/>
</dbReference>
<dbReference type="GO" id="GO:0046872">
    <property type="term" value="F:metal ion binding"/>
    <property type="evidence" value="ECO:0007669"/>
    <property type="project" value="UniProtKB-KW"/>
</dbReference>
<protein>
    <recommendedName>
        <fullName evidence="6">Cytochrome b5 heme-binding domain-containing protein</fullName>
    </recommendedName>
</protein>
<evidence type="ECO:0000256" key="3">
    <source>
        <dbReference type="ARBA" id="ARBA00023004"/>
    </source>
</evidence>
<sequence>MRTKIASILIILFILGFGAIVYYTRPVMNLKNNVLNIPAGPLASTNNNTPTPNPISNSPSENIFAMGQIAIHNNPADCWSTINDSVYDLTDWINRHPGGPQAIESLCGTDGSALFSGQHGRSRRAQSALELLKIGNLQI</sequence>
<dbReference type="Gene3D" id="3.10.120.10">
    <property type="entry name" value="Cytochrome b5-like heme/steroid binding domain"/>
    <property type="match status" value="1"/>
</dbReference>
<dbReference type="STRING" id="1798709.A2538_01185"/>
<dbReference type="AlphaFoldDB" id="A0A1F6PE64"/>
<proteinExistence type="inferred from homology"/>
<dbReference type="SUPFAM" id="SSF55856">
    <property type="entry name" value="Cytochrome b5-like heme/steroid binding domain"/>
    <property type="match status" value="1"/>
</dbReference>
<evidence type="ECO:0000256" key="2">
    <source>
        <dbReference type="ARBA" id="ARBA00022723"/>
    </source>
</evidence>
<comment type="similarity">
    <text evidence="4">Belongs to the cytochrome b5 family.</text>
</comment>
<evidence type="ECO:0000256" key="4">
    <source>
        <dbReference type="ARBA" id="ARBA00038168"/>
    </source>
</evidence>
<keyword evidence="2" id="KW-0479">Metal-binding</keyword>
<evidence type="ECO:0000259" key="6">
    <source>
        <dbReference type="PROSITE" id="PS50255"/>
    </source>
</evidence>
<evidence type="ECO:0000313" key="8">
    <source>
        <dbReference type="Proteomes" id="UP000178254"/>
    </source>
</evidence>
<dbReference type="Pfam" id="PF00173">
    <property type="entry name" value="Cyt-b5"/>
    <property type="match status" value="1"/>
</dbReference>
<feature type="transmembrane region" description="Helical" evidence="5">
    <location>
        <begin position="6"/>
        <end position="23"/>
    </location>
</feature>
<accession>A0A1F6PE64</accession>
<dbReference type="PANTHER" id="PTHR19359">
    <property type="entry name" value="CYTOCHROME B5"/>
    <property type="match status" value="1"/>
</dbReference>
<dbReference type="InterPro" id="IPR050668">
    <property type="entry name" value="Cytochrome_b5"/>
</dbReference>
<dbReference type="InterPro" id="IPR001199">
    <property type="entry name" value="Cyt_B5-like_heme/steroid-bd"/>
</dbReference>
<evidence type="ECO:0000256" key="5">
    <source>
        <dbReference type="SAM" id="Phobius"/>
    </source>
</evidence>
<name>A0A1F6PE64_9BACT</name>
<evidence type="ECO:0000313" key="7">
    <source>
        <dbReference type="EMBL" id="OGH94398.1"/>
    </source>
</evidence>
<dbReference type="PRINTS" id="PR00363">
    <property type="entry name" value="CYTOCHROMEB5"/>
</dbReference>
<keyword evidence="1" id="KW-0349">Heme</keyword>
<dbReference type="GO" id="GO:0020037">
    <property type="term" value="F:heme binding"/>
    <property type="evidence" value="ECO:0007669"/>
    <property type="project" value="TreeGrafter"/>
</dbReference>
<keyword evidence="3" id="KW-0408">Iron</keyword>
<keyword evidence="5" id="KW-0472">Membrane</keyword>
<dbReference type="PROSITE" id="PS50255">
    <property type="entry name" value="CYTOCHROME_B5_2"/>
    <property type="match status" value="1"/>
</dbReference>
<keyword evidence="5" id="KW-0812">Transmembrane</keyword>
<dbReference type="EMBL" id="MFRE01000009">
    <property type="protein sequence ID" value="OGH94398.1"/>
    <property type="molecule type" value="Genomic_DNA"/>
</dbReference>
<gene>
    <name evidence="7" type="ORF">A2538_01185</name>
</gene>
<reference evidence="7 8" key="1">
    <citation type="journal article" date="2016" name="Nat. Commun.">
        <title>Thousands of microbial genomes shed light on interconnected biogeochemical processes in an aquifer system.</title>
        <authorList>
            <person name="Anantharaman K."/>
            <person name="Brown C.T."/>
            <person name="Hug L.A."/>
            <person name="Sharon I."/>
            <person name="Castelle C.J."/>
            <person name="Probst A.J."/>
            <person name="Thomas B.C."/>
            <person name="Singh A."/>
            <person name="Wilkins M.J."/>
            <person name="Karaoz U."/>
            <person name="Brodie E.L."/>
            <person name="Williams K.H."/>
            <person name="Hubbard S.S."/>
            <person name="Banfield J.F."/>
        </authorList>
    </citation>
    <scope>NUCLEOTIDE SEQUENCE [LARGE SCALE GENOMIC DNA]</scope>
</reference>
<organism evidence="7 8">
    <name type="scientific">Candidatus Magasanikbacteria bacterium RIFOXYD2_FULL_41_14</name>
    <dbReference type="NCBI Taxonomy" id="1798709"/>
    <lineage>
        <taxon>Bacteria</taxon>
        <taxon>Candidatus Magasanikiibacteriota</taxon>
    </lineage>
</organism>
<dbReference type="GO" id="GO:0016020">
    <property type="term" value="C:membrane"/>
    <property type="evidence" value="ECO:0007669"/>
    <property type="project" value="TreeGrafter"/>
</dbReference>
<comment type="caution">
    <text evidence="7">The sequence shown here is derived from an EMBL/GenBank/DDBJ whole genome shotgun (WGS) entry which is preliminary data.</text>
</comment>
<feature type="domain" description="Cytochrome b5 heme-binding" evidence="6">
    <location>
        <begin position="61"/>
        <end position="138"/>
    </location>
</feature>
<dbReference type="Proteomes" id="UP000178254">
    <property type="component" value="Unassembled WGS sequence"/>
</dbReference>
<dbReference type="InterPro" id="IPR036400">
    <property type="entry name" value="Cyt_B5-like_heme/steroid_sf"/>
</dbReference>